<dbReference type="AlphaFoldDB" id="A0A254U680"/>
<comment type="caution">
    <text evidence="3">The sequence shown here is derived from an EMBL/GenBank/DDBJ whole genome shotgun (WGS) entry which is preliminary data.</text>
</comment>
<dbReference type="VEuPathDB" id="FungiDB:ASPNIDRAFT2_1165891"/>
<dbReference type="SUPFAM" id="SSF53474">
    <property type="entry name" value="alpha/beta-Hydrolases"/>
    <property type="match status" value="1"/>
</dbReference>
<name>A0A254U680_ASPNG</name>
<protein>
    <submittedName>
        <fullName evidence="3">L-asparaginase II family protein</fullName>
    </submittedName>
</protein>
<proteinExistence type="predicted"/>
<dbReference type="InterPro" id="IPR013094">
    <property type="entry name" value="AB_hydrolase_3"/>
</dbReference>
<reference evidence="4" key="1">
    <citation type="submission" date="2018-10" db="EMBL/GenBank/DDBJ databases">
        <title>FDA dAtabase for Regulatory Grade micrObial Sequences (FDA-ARGOS): Supporting development and validation of Infectious Disease Dx tests.</title>
        <authorList>
            <person name="Kerrigan L."/>
            <person name="Tallon L."/>
            <person name="Sadzewicz L."/>
            <person name="Sengamalay N."/>
            <person name="Ott S."/>
            <person name="Godinez A."/>
            <person name="Nagaraj S."/>
            <person name="Vavikolanu K."/>
            <person name="Nadendla S."/>
            <person name="George J."/>
            <person name="Sichtig H."/>
        </authorList>
    </citation>
    <scope>NUCLEOTIDE SEQUENCE [LARGE SCALE GENOMIC DNA]</scope>
    <source>
        <strain evidence="4">FDAARGOS_311</strain>
    </source>
</reference>
<gene>
    <name evidence="3" type="ORF">CAN33_0056105</name>
</gene>
<dbReference type="Gene3D" id="3.40.50.1820">
    <property type="entry name" value="alpha/beta hydrolase"/>
    <property type="match status" value="1"/>
</dbReference>
<dbReference type="VEuPathDB" id="FungiDB:ATCC64974_71470"/>
<evidence type="ECO:0000313" key="3">
    <source>
        <dbReference type="EMBL" id="TPR10365.1"/>
    </source>
</evidence>
<dbReference type="EMBL" id="NKJJ02000008">
    <property type="protein sequence ID" value="TPR10365.1"/>
    <property type="molecule type" value="Genomic_DNA"/>
</dbReference>
<evidence type="ECO:0000313" key="4">
    <source>
        <dbReference type="Proteomes" id="UP000197666"/>
    </source>
</evidence>
<dbReference type="PANTHER" id="PTHR48081">
    <property type="entry name" value="AB HYDROLASE SUPERFAMILY PROTEIN C4A8.06C"/>
    <property type="match status" value="1"/>
</dbReference>
<accession>A0A254U680</accession>
<dbReference type="GO" id="GO:0016787">
    <property type="term" value="F:hydrolase activity"/>
    <property type="evidence" value="ECO:0007669"/>
    <property type="project" value="UniProtKB-KW"/>
</dbReference>
<feature type="domain" description="Alpha/beta hydrolase fold-3" evidence="2">
    <location>
        <begin position="93"/>
        <end position="322"/>
    </location>
</feature>
<evidence type="ECO:0000259" key="2">
    <source>
        <dbReference type="Pfam" id="PF07859"/>
    </source>
</evidence>
<organism evidence="3 4">
    <name type="scientific">Aspergillus niger</name>
    <dbReference type="NCBI Taxonomy" id="5061"/>
    <lineage>
        <taxon>Eukaryota</taxon>
        <taxon>Fungi</taxon>
        <taxon>Dikarya</taxon>
        <taxon>Ascomycota</taxon>
        <taxon>Pezizomycotina</taxon>
        <taxon>Eurotiomycetes</taxon>
        <taxon>Eurotiomycetidae</taxon>
        <taxon>Eurotiales</taxon>
        <taxon>Aspergillaceae</taxon>
        <taxon>Aspergillus</taxon>
        <taxon>Aspergillus subgen. Circumdati</taxon>
    </lineage>
</organism>
<dbReference type="Pfam" id="PF07859">
    <property type="entry name" value="Abhydrolase_3"/>
    <property type="match status" value="1"/>
</dbReference>
<dbReference type="InterPro" id="IPR050300">
    <property type="entry name" value="GDXG_lipolytic_enzyme"/>
</dbReference>
<keyword evidence="1" id="KW-0378">Hydrolase</keyword>
<dbReference type="InterPro" id="IPR029058">
    <property type="entry name" value="AB_hydrolase_fold"/>
</dbReference>
<dbReference type="Proteomes" id="UP000197666">
    <property type="component" value="Unassembled WGS sequence"/>
</dbReference>
<sequence>MNMKSDLVLDRSRWQPQFVTKSTEGLCDLVRKGDEKSASIFGDVSAMRSLFAGGEGQLPEGESIQLPSRDPGRMIDCRVIDPNNVPSPKGIFLHFHGGGLVAGRHDSIDALLLRYANSSECKVVSVGYRLAPENSYPSGVQDCFDVADYFVEDGPPLRVLGGESAGAFLAMQTIFHLLGTKPQLNTVKALVLAYGCYSWSFLPLAYNITDSVCMDPKKLNVFRNLALTTHPTLTAALRDFDAEFGALQTVEPEIYDSPLKHPVFSPLYRRFESVGARLPPALFVVGTADPLADDTILMSAHWQLAQGSAVTRFLAGAPHAFAEMPIEAGDCCVTYNDLVKEFLYEVIRQ</sequence>
<evidence type="ECO:0000256" key="1">
    <source>
        <dbReference type="ARBA" id="ARBA00022801"/>
    </source>
</evidence>